<dbReference type="InterPro" id="IPR032675">
    <property type="entry name" value="LRR_dom_sf"/>
</dbReference>
<sequence length="485" mass="55773">MAEIFRLLFAKIHEHLTENDLAILARVSHAVNEQVIPHLYHTVRLHSPGRIDTDDRLMAKLDALGDPRFNKLQYTRRVIVSGSWYNTYADIDSELGPHRILSPAARMFNNIIRNCVIRMPNLEEFIWDMQVSLTQALVTAVLVQPRLRSLWLRMGTNCTPKPFFRPSLAFQPHVRMTELNLIQVDDEPVLRSLGSALRMATQLQQLSIWADDRARLSVGALFQDWQEPAPFHLNSLDIRGFVDLGASADRFWATFNPRKLRRLTLQIVPQGHAEWVEDFWAYSIQAGVRPDRVVLNLGIQGLENYLSSFSGLEAFQLLPSDFERPTEPLPRVIGALSSQHSATLRGLGLCKFADDPRYVLDVAMSEYLVRRLPGLQEVRFSQCVLNEAVVETILSLPRLRVLCLDPVDDEIGDDIQFLDSIMRHVKRGLAPNLKYVAFDDDTVYEISRDPIRISNRVSWMGYVRDTILLNERLFDWVTRSFFTRR</sequence>
<dbReference type="SUPFAM" id="SSF52047">
    <property type="entry name" value="RNI-like"/>
    <property type="match status" value="1"/>
</dbReference>
<reference evidence="1 2" key="1">
    <citation type="submission" date="2019-04" db="EMBL/GenBank/DDBJ databases">
        <title>Friends and foes A comparative genomics study of 23 Aspergillus species from section Flavi.</title>
        <authorList>
            <consortium name="DOE Joint Genome Institute"/>
            <person name="Kjaerbolling I."/>
            <person name="Vesth T."/>
            <person name="Frisvad J.C."/>
            <person name="Nybo J.L."/>
            <person name="Theobald S."/>
            <person name="Kildgaard S."/>
            <person name="Isbrandt T."/>
            <person name="Kuo A."/>
            <person name="Sato A."/>
            <person name="Lyhne E.K."/>
            <person name="Kogle M.E."/>
            <person name="Wiebenga A."/>
            <person name="Kun R.S."/>
            <person name="Lubbers R.J."/>
            <person name="Makela M.R."/>
            <person name="Barry K."/>
            <person name="Chovatia M."/>
            <person name="Clum A."/>
            <person name="Daum C."/>
            <person name="Haridas S."/>
            <person name="He G."/>
            <person name="LaButti K."/>
            <person name="Lipzen A."/>
            <person name="Mondo S."/>
            <person name="Riley R."/>
            <person name="Salamov A."/>
            <person name="Simmons B.A."/>
            <person name="Magnuson J.K."/>
            <person name="Henrissat B."/>
            <person name="Mortensen U.H."/>
            <person name="Larsen T.O."/>
            <person name="Devries R.P."/>
            <person name="Grigoriev I.V."/>
            <person name="Machida M."/>
            <person name="Baker S.E."/>
            <person name="Andersen M.R."/>
        </authorList>
    </citation>
    <scope>NUCLEOTIDE SEQUENCE [LARGE SCALE GENOMIC DNA]</scope>
    <source>
        <strain evidence="1 2">IBT 18842</strain>
    </source>
</reference>
<name>A0A5N6TQV8_ASPAV</name>
<dbReference type="Proteomes" id="UP000325780">
    <property type="component" value="Unassembled WGS sequence"/>
</dbReference>
<dbReference type="AlphaFoldDB" id="A0A5N6TQV8"/>
<dbReference type="OrthoDB" id="4461187at2759"/>
<protein>
    <recommendedName>
        <fullName evidence="3">F-box domain-containing protein</fullName>
    </recommendedName>
</protein>
<evidence type="ECO:0000313" key="1">
    <source>
        <dbReference type="EMBL" id="KAE8148748.1"/>
    </source>
</evidence>
<organism evidence="1 2">
    <name type="scientific">Aspergillus avenaceus</name>
    <dbReference type="NCBI Taxonomy" id="36643"/>
    <lineage>
        <taxon>Eukaryota</taxon>
        <taxon>Fungi</taxon>
        <taxon>Dikarya</taxon>
        <taxon>Ascomycota</taxon>
        <taxon>Pezizomycotina</taxon>
        <taxon>Eurotiomycetes</taxon>
        <taxon>Eurotiomycetidae</taxon>
        <taxon>Eurotiales</taxon>
        <taxon>Aspergillaceae</taxon>
        <taxon>Aspergillus</taxon>
        <taxon>Aspergillus subgen. Circumdati</taxon>
    </lineage>
</organism>
<accession>A0A5N6TQV8</accession>
<evidence type="ECO:0000313" key="2">
    <source>
        <dbReference type="Proteomes" id="UP000325780"/>
    </source>
</evidence>
<proteinExistence type="predicted"/>
<dbReference type="Gene3D" id="3.80.10.10">
    <property type="entry name" value="Ribonuclease Inhibitor"/>
    <property type="match status" value="1"/>
</dbReference>
<gene>
    <name evidence="1" type="ORF">BDV25DRAFT_141488</name>
</gene>
<dbReference type="EMBL" id="ML742148">
    <property type="protein sequence ID" value="KAE8148748.1"/>
    <property type="molecule type" value="Genomic_DNA"/>
</dbReference>
<keyword evidence="2" id="KW-1185">Reference proteome</keyword>
<evidence type="ECO:0008006" key="3">
    <source>
        <dbReference type="Google" id="ProtNLM"/>
    </source>
</evidence>